<name>A0A5K7YSX8_9BACT</name>
<dbReference type="PROSITE" id="PS51677">
    <property type="entry name" value="NODB"/>
    <property type="match status" value="1"/>
</dbReference>
<keyword evidence="4" id="KW-1185">Reference proteome</keyword>
<feature type="domain" description="NodB homology" evidence="2">
    <location>
        <begin position="57"/>
        <end position="260"/>
    </location>
</feature>
<feature type="region of interest" description="Disordered" evidence="1">
    <location>
        <begin position="57"/>
        <end position="80"/>
    </location>
</feature>
<dbReference type="KEGG" id="dwd:DSCW_03490"/>
<dbReference type="SUPFAM" id="SSF88713">
    <property type="entry name" value="Glycoside hydrolase/deacetylase"/>
    <property type="match status" value="1"/>
</dbReference>
<dbReference type="Pfam" id="PF01522">
    <property type="entry name" value="Polysacc_deac_1"/>
    <property type="match status" value="1"/>
</dbReference>
<evidence type="ECO:0000313" key="4">
    <source>
        <dbReference type="Proteomes" id="UP000427769"/>
    </source>
</evidence>
<dbReference type="InterPro" id="IPR022560">
    <property type="entry name" value="DUF3473"/>
</dbReference>
<dbReference type="InterPro" id="IPR011330">
    <property type="entry name" value="Glyco_hydro/deAcase_b/a-brl"/>
</dbReference>
<dbReference type="GO" id="GO:0005975">
    <property type="term" value="P:carbohydrate metabolic process"/>
    <property type="evidence" value="ECO:0007669"/>
    <property type="project" value="InterPro"/>
</dbReference>
<dbReference type="Gene3D" id="3.20.20.370">
    <property type="entry name" value="Glycoside hydrolase/deacetylase"/>
    <property type="match status" value="1"/>
</dbReference>
<gene>
    <name evidence="3" type="ORF">DSCW_03490</name>
</gene>
<dbReference type="AlphaFoldDB" id="A0A5K7YSX8"/>
<organism evidence="3 4">
    <name type="scientific">Desulfosarcina widdelii</name>
    <dbReference type="NCBI Taxonomy" id="947919"/>
    <lineage>
        <taxon>Bacteria</taxon>
        <taxon>Pseudomonadati</taxon>
        <taxon>Thermodesulfobacteriota</taxon>
        <taxon>Desulfobacteria</taxon>
        <taxon>Desulfobacterales</taxon>
        <taxon>Desulfosarcinaceae</taxon>
        <taxon>Desulfosarcina</taxon>
    </lineage>
</organism>
<dbReference type="RefSeq" id="WP_155302092.1">
    <property type="nucleotide sequence ID" value="NZ_AP021875.1"/>
</dbReference>
<reference evidence="3 4" key="1">
    <citation type="submission" date="2019-11" db="EMBL/GenBank/DDBJ databases">
        <title>Comparative genomics of hydrocarbon-degrading Desulfosarcina strains.</title>
        <authorList>
            <person name="Watanabe M."/>
            <person name="Kojima H."/>
            <person name="Fukui M."/>
        </authorList>
    </citation>
    <scope>NUCLEOTIDE SEQUENCE [LARGE SCALE GENOMIC DNA]</scope>
    <source>
        <strain evidence="3 4">PP31</strain>
    </source>
</reference>
<dbReference type="OrthoDB" id="5352625at2"/>
<dbReference type="PANTHER" id="PTHR47561:SF1">
    <property type="entry name" value="POLYSACCHARIDE DEACETYLASE FAMILY PROTEIN (AFU_ORTHOLOGUE AFUA_6G05030)"/>
    <property type="match status" value="1"/>
</dbReference>
<accession>A0A5K7YSX8</accession>
<proteinExistence type="predicted"/>
<evidence type="ECO:0000256" key="1">
    <source>
        <dbReference type="SAM" id="MobiDB-lite"/>
    </source>
</evidence>
<evidence type="ECO:0000313" key="3">
    <source>
        <dbReference type="EMBL" id="BBO72932.1"/>
    </source>
</evidence>
<dbReference type="PANTHER" id="PTHR47561">
    <property type="entry name" value="POLYSACCHARIDE DEACETYLASE FAMILY PROTEIN (AFU_ORTHOLOGUE AFUA_6G05030)"/>
    <property type="match status" value="1"/>
</dbReference>
<evidence type="ECO:0000259" key="2">
    <source>
        <dbReference type="PROSITE" id="PS51677"/>
    </source>
</evidence>
<sequence>MIELNRNQQKFFLFTVDVEDWFQVENFKASIPFDTWNDRELRVEQNTHNLLDLLEDVAPGSRGQGSDGLSETNQRIEPTNQLNQQNVRATFFVLGWVAKKLPGLIREIHQRGHEVASHGSNHHLCTAESAGSLQKDLTGSKALLEDIIGSRVVGYRAPSFSINDDVLKVIEAAGYRYDASFNSFDKHGRYGRISTNGFRKTGIAYQISESFYEIPISNLTIQNSTFKIKNWVLPLGGGGYFRLFPYMFFKKGIRKILQRDSAYSFYLHPWEVDPGQPRVKNAPASFRFRHYINLASTERKIRKMFDDFRDCRFVTCGEYLESLVFSRL</sequence>
<dbReference type="Proteomes" id="UP000427769">
    <property type="component" value="Chromosome"/>
</dbReference>
<protein>
    <submittedName>
        <fullName evidence="3">Polysaccharide deacetylase</fullName>
    </submittedName>
</protein>
<dbReference type="InterPro" id="IPR045235">
    <property type="entry name" value="PuuE_HpPgdA-like"/>
</dbReference>
<dbReference type="Pfam" id="PF11959">
    <property type="entry name" value="DUF3473"/>
    <property type="match status" value="1"/>
</dbReference>
<dbReference type="EMBL" id="AP021875">
    <property type="protein sequence ID" value="BBO72932.1"/>
    <property type="molecule type" value="Genomic_DNA"/>
</dbReference>
<feature type="compositionally biased region" description="Polar residues" evidence="1">
    <location>
        <begin position="67"/>
        <end position="80"/>
    </location>
</feature>
<dbReference type="GO" id="GO:0016810">
    <property type="term" value="F:hydrolase activity, acting on carbon-nitrogen (but not peptide) bonds"/>
    <property type="evidence" value="ECO:0007669"/>
    <property type="project" value="InterPro"/>
</dbReference>
<dbReference type="InterPro" id="IPR002509">
    <property type="entry name" value="NODB_dom"/>
</dbReference>
<dbReference type="CDD" id="cd10941">
    <property type="entry name" value="CE4_PuuE_HpPgdA_like_2"/>
    <property type="match status" value="1"/>
</dbReference>